<gene>
    <name evidence="2" type="ORF">EH207_11230</name>
</gene>
<name>A0A4P8QR53_9GAMM</name>
<sequence>MANLLWDHVVHYVNNLDDAVSAFTDRQLAAFPGGAHPGWGTHNALSYFGLTYIEFLGIRDADELAAARDSFLLSRDAQTFLPQQQILHRIALRSDDIDASYAALRQYDLALSPIVTGQRRDAQGNLIEWRIFTITGDFQGVAYPFIIQWGETDVERLRSLRQRGIDRPHPAGRVTLQSAQFSVKQPRQVAAHWQHLFNLQSSEQNPAHLLIGEQQFIFQLGELNRLASIQLQVDNPELKQRSLIIGDGEYQFV</sequence>
<dbReference type="PANTHER" id="PTHR40265">
    <property type="entry name" value="BLL2707 PROTEIN"/>
    <property type="match status" value="1"/>
</dbReference>
<dbReference type="EMBL" id="CP034035">
    <property type="protein sequence ID" value="QCR09046.1"/>
    <property type="molecule type" value="Genomic_DNA"/>
</dbReference>
<dbReference type="InterPro" id="IPR025870">
    <property type="entry name" value="Glyoxalase-like_dom"/>
</dbReference>
<dbReference type="AlphaFoldDB" id="A0A4P8QR53"/>
<evidence type="ECO:0000313" key="2">
    <source>
        <dbReference type="EMBL" id="QCR09046.1"/>
    </source>
</evidence>
<dbReference type="Proteomes" id="UP000299580">
    <property type="component" value="Chromosome"/>
</dbReference>
<dbReference type="KEGG" id="brb:EH207_11230"/>
<dbReference type="OrthoDB" id="5801364at2"/>
<dbReference type="SUPFAM" id="SSF54593">
    <property type="entry name" value="Glyoxalase/Bleomycin resistance protein/Dihydroxybiphenyl dioxygenase"/>
    <property type="match status" value="1"/>
</dbReference>
<evidence type="ECO:0000259" key="1">
    <source>
        <dbReference type="Pfam" id="PF13468"/>
    </source>
</evidence>
<accession>A0A4P8QR53</accession>
<dbReference type="RefSeq" id="WP_137714059.1">
    <property type="nucleotide sequence ID" value="NZ_CP034035.1"/>
</dbReference>
<dbReference type="PANTHER" id="PTHR40265:SF1">
    <property type="entry name" value="GLYOXALASE-LIKE DOMAIN-CONTAINING PROTEIN"/>
    <property type="match status" value="1"/>
</dbReference>
<dbReference type="InterPro" id="IPR029068">
    <property type="entry name" value="Glyas_Bleomycin-R_OHBP_Dase"/>
</dbReference>
<organism evidence="2 3">
    <name type="scientific">Brenneria rubrifaciens</name>
    <dbReference type="NCBI Taxonomy" id="55213"/>
    <lineage>
        <taxon>Bacteria</taxon>
        <taxon>Pseudomonadati</taxon>
        <taxon>Pseudomonadota</taxon>
        <taxon>Gammaproteobacteria</taxon>
        <taxon>Enterobacterales</taxon>
        <taxon>Pectobacteriaceae</taxon>
        <taxon>Brenneria</taxon>
    </lineage>
</organism>
<dbReference type="Pfam" id="PF13468">
    <property type="entry name" value="Glyoxalase_3"/>
    <property type="match status" value="1"/>
</dbReference>
<keyword evidence="3" id="KW-1185">Reference proteome</keyword>
<reference evidence="2 3" key="1">
    <citation type="submission" date="2018-11" db="EMBL/GenBank/DDBJ databases">
        <title>Genome sequences of Brenneria nigrifluens and Brenneria rubrifaciens.</title>
        <authorList>
            <person name="Poret-Peterson A.T."/>
            <person name="McClean A.E."/>
            <person name="Kluepfel D.A."/>
        </authorList>
    </citation>
    <scope>NUCLEOTIDE SEQUENCE [LARGE SCALE GENOMIC DNA]</scope>
    <source>
        <strain evidence="2 3">6D370</strain>
    </source>
</reference>
<feature type="domain" description="Glyoxalase-like" evidence="1">
    <location>
        <begin position="6"/>
        <end position="197"/>
    </location>
</feature>
<proteinExistence type="predicted"/>
<dbReference type="Gene3D" id="3.10.180.10">
    <property type="entry name" value="2,3-Dihydroxybiphenyl 1,2-Dioxygenase, domain 1"/>
    <property type="match status" value="1"/>
</dbReference>
<protein>
    <submittedName>
        <fullName evidence="2">VOC family protein</fullName>
    </submittedName>
</protein>
<evidence type="ECO:0000313" key="3">
    <source>
        <dbReference type="Proteomes" id="UP000299580"/>
    </source>
</evidence>